<comment type="subcellular location">
    <subcellularLocation>
        <location evidence="1">Cell membrane</location>
        <topology evidence="1">Multi-pass membrane protein</topology>
    </subcellularLocation>
</comment>
<comment type="caution">
    <text evidence="8">The sequence shown here is derived from an EMBL/GenBank/DDBJ whole genome shotgun (WGS) entry which is preliminary data.</text>
</comment>
<evidence type="ECO:0000256" key="2">
    <source>
        <dbReference type="ARBA" id="ARBA00006679"/>
    </source>
</evidence>
<dbReference type="PANTHER" id="PTHR33452">
    <property type="entry name" value="OXIDOREDUCTASE CATD-RELATED"/>
    <property type="match status" value="1"/>
</dbReference>
<feature type="transmembrane region" description="Helical" evidence="7">
    <location>
        <begin position="59"/>
        <end position="77"/>
    </location>
</feature>
<reference evidence="8 9" key="1">
    <citation type="submission" date="2023-05" db="EMBL/GenBank/DDBJ databases">
        <title>Novel species of genus Flectobacillus isolated from stream in China.</title>
        <authorList>
            <person name="Lu H."/>
        </authorList>
    </citation>
    <scope>NUCLEOTIDE SEQUENCE [LARGE SCALE GENOMIC DNA]</scope>
    <source>
        <strain evidence="8 9">KCTC 42575</strain>
    </source>
</reference>
<keyword evidence="9" id="KW-1185">Reference proteome</keyword>
<dbReference type="InterPro" id="IPR032808">
    <property type="entry name" value="DoxX"/>
</dbReference>
<gene>
    <name evidence="8" type="ORF">QM524_13800</name>
</gene>
<keyword evidence="5 7" id="KW-1133">Transmembrane helix</keyword>
<evidence type="ECO:0000256" key="7">
    <source>
        <dbReference type="SAM" id="Phobius"/>
    </source>
</evidence>
<dbReference type="RefSeq" id="WP_095161119.1">
    <property type="nucleotide sequence ID" value="NZ_JASHIF010000010.1"/>
</dbReference>
<dbReference type="InterPro" id="IPR051907">
    <property type="entry name" value="DoxX-like_oxidoreductase"/>
</dbReference>
<comment type="similarity">
    <text evidence="2">Belongs to the DoxX family.</text>
</comment>
<proteinExistence type="inferred from homology"/>
<dbReference type="Pfam" id="PF07681">
    <property type="entry name" value="DoxX"/>
    <property type="match status" value="1"/>
</dbReference>
<evidence type="ECO:0000313" key="9">
    <source>
        <dbReference type="Proteomes" id="UP001236507"/>
    </source>
</evidence>
<organism evidence="8 9">
    <name type="scientific">Flectobacillus roseus</name>
    <dbReference type="NCBI Taxonomy" id="502259"/>
    <lineage>
        <taxon>Bacteria</taxon>
        <taxon>Pseudomonadati</taxon>
        <taxon>Bacteroidota</taxon>
        <taxon>Cytophagia</taxon>
        <taxon>Cytophagales</taxon>
        <taxon>Flectobacillaceae</taxon>
        <taxon>Flectobacillus</taxon>
    </lineage>
</organism>
<evidence type="ECO:0000256" key="5">
    <source>
        <dbReference type="ARBA" id="ARBA00022989"/>
    </source>
</evidence>
<feature type="transmembrane region" description="Helical" evidence="7">
    <location>
        <begin position="84"/>
        <end position="101"/>
    </location>
</feature>
<dbReference type="Proteomes" id="UP001236507">
    <property type="component" value="Unassembled WGS sequence"/>
</dbReference>
<name>A0ABT6Y9N1_9BACT</name>
<feature type="transmembrane region" description="Helical" evidence="7">
    <location>
        <begin position="21"/>
        <end position="39"/>
    </location>
</feature>
<dbReference type="PANTHER" id="PTHR33452:SF1">
    <property type="entry name" value="INNER MEMBRANE PROTEIN YPHA-RELATED"/>
    <property type="match status" value="1"/>
</dbReference>
<evidence type="ECO:0000256" key="1">
    <source>
        <dbReference type="ARBA" id="ARBA00004651"/>
    </source>
</evidence>
<evidence type="ECO:0000256" key="3">
    <source>
        <dbReference type="ARBA" id="ARBA00022475"/>
    </source>
</evidence>
<keyword evidence="4 7" id="KW-0812">Transmembrane</keyword>
<accession>A0ABT6Y9N1</accession>
<evidence type="ECO:0000313" key="8">
    <source>
        <dbReference type="EMBL" id="MDI9860287.1"/>
    </source>
</evidence>
<sequence>MSTLEQIEHWGDTHHPAWLDIVRIFLGVLLFMKGVSFIGDTTYLATLIQGLHFNAWTVVAVHYVAFAHLVGGLMIMLGCLTRTASIAQLPIMIVAVFFTNLRNGFSYLNSELWLSVFVLIMLMVFSVIGSGGFSFDEFVKRNTPKRN</sequence>
<dbReference type="EMBL" id="JASHIF010000010">
    <property type="protein sequence ID" value="MDI9860287.1"/>
    <property type="molecule type" value="Genomic_DNA"/>
</dbReference>
<keyword evidence="6 7" id="KW-0472">Membrane</keyword>
<protein>
    <submittedName>
        <fullName evidence="8">DoxX family protein</fullName>
    </submittedName>
</protein>
<evidence type="ECO:0000256" key="6">
    <source>
        <dbReference type="ARBA" id="ARBA00023136"/>
    </source>
</evidence>
<evidence type="ECO:0000256" key="4">
    <source>
        <dbReference type="ARBA" id="ARBA00022692"/>
    </source>
</evidence>
<keyword evidence="3" id="KW-1003">Cell membrane</keyword>
<feature type="transmembrane region" description="Helical" evidence="7">
    <location>
        <begin position="113"/>
        <end position="135"/>
    </location>
</feature>